<dbReference type="STRING" id="559515.M4BAJ9"/>
<dbReference type="GO" id="GO:0005680">
    <property type="term" value="C:anaphase-promoting complex"/>
    <property type="evidence" value="ECO:0007669"/>
    <property type="project" value="InterPro"/>
</dbReference>
<keyword evidence="3" id="KW-1185">Reference proteome</keyword>
<evidence type="ECO:0000313" key="2">
    <source>
        <dbReference type="EnsemblProtists" id="HpaP803309"/>
    </source>
</evidence>
<reference evidence="3" key="1">
    <citation type="journal article" date="2010" name="Science">
        <title>Signatures of adaptation to obligate biotrophy in the Hyaloperonospora arabidopsidis genome.</title>
        <authorList>
            <person name="Baxter L."/>
            <person name="Tripathy S."/>
            <person name="Ishaque N."/>
            <person name="Boot N."/>
            <person name="Cabral A."/>
            <person name="Kemen E."/>
            <person name="Thines M."/>
            <person name="Ah-Fong A."/>
            <person name="Anderson R."/>
            <person name="Badejoko W."/>
            <person name="Bittner-Eddy P."/>
            <person name="Boore J.L."/>
            <person name="Chibucos M.C."/>
            <person name="Coates M."/>
            <person name="Dehal P."/>
            <person name="Delehaunty K."/>
            <person name="Dong S."/>
            <person name="Downton P."/>
            <person name="Dumas B."/>
            <person name="Fabro G."/>
            <person name="Fronick C."/>
            <person name="Fuerstenberg S.I."/>
            <person name="Fulton L."/>
            <person name="Gaulin E."/>
            <person name="Govers F."/>
            <person name="Hughes L."/>
            <person name="Humphray S."/>
            <person name="Jiang R.H."/>
            <person name="Judelson H."/>
            <person name="Kamoun S."/>
            <person name="Kyung K."/>
            <person name="Meijer H."/>
            <person name="Minx P."/>
            <person name="Morris P."/>
            <person name="Nelson J."/>
            <person name="Phuntumart V."/>
            <person name="Qutob D."/>
            <person name="Rehmany A."/>
            <person name="Rougon-Cardoso A."/>
            <person name="Ryden P."/>
            <person name="Torto-Alalibo T."/>
            <person name="Studholme D."/>
            <person name="Wang Y."/>
            <person name="Win J."/>
            <person name="Wood J."/>
            <person name="Clifton S.W."/>
            <person name="Rogers J."/>
            <person name="Van den Ackerveken G."/>
            <person name="Jones J.D."/>
            <person name="McDowell J.M."/>
            <person name="Beynon J."/>
            <person name="Tyler B.M."/>
        </authorList>
    </citation>
    <scope>NUCLEOTIDE SEQUENCE [LARGE SCALE GENOMIC DNA]</scope>
    <source>
        <strain evidence="3">Emoy2</strain>
    </source>
</reference>
<evidence type="ECO:0000313" key="3">
    <source>
        <dbReference type="Proteomes" id="UP000011713"/>
    </source>
</evidence>
<dbReference type="VEuPathDB" id="FungiDB:HpaG803309"/>
<reference evidence="2" key="2">
    <citation type="submission" date="2015-06" db="UniProtKB">
        <authorList>
            <consortium name="EnsemblProtists"/>
        </authorList>
    </citation>
    <scope>IDENTIFICATION</scope>
    <source>
        <strain evidence="2">Emoy2</strain>
    </source>
</reference>
<accession>M4BAJ9</accession>
<dbReference type="InterPro" id="IPR007192">
    <property type="entry name" value="APC8"/>
</dbReference>
<name>M4BAJ9_HYAAE</name>
<dbReference type="Pfam" id="PF04049">
    <property type="entry name" value="ANAPC8"/>
    <property type="match status" value="1"/>
</dbReference>
<feature type="domain" description="Cdc23" evidence="1">
    <location>
        <begin position="9"/>
        <end position="118"/>
    </location>
</feature>
<dbReference type="HOGENOM" id="CLU_1942125_0_0_1"/>
<dbReference type="eggNOG" id="KOG1155">
    <property type="taxonomic scope" value="Eukaryota"/>
</dbReference>
<organism evidence="2 3">
    <name type="scientific">Hyaloperonospora arabidopsidis (strain Emoy2)</name>
    <name type="common">Downy mildew agent</name>
    <name type="synonym">Peronospora arabidopsidis</name>
    <dbReference type="NCBI Taxonomy" id="559515"/>
    <lineage>
        <taxon>Eukaryota</taxon>
        <taxon>Sar</taxon>
        <taxon>Stramenopiles</taxon>
        <taxon>Oomycota</taxon>
        <taxon>Peronosporomycetes</taxon>
        <taxon>Peronosporales</taxon>
        <taxon>Peronosporaceae</taxon>
        <taxon>Hyaloperonospora</taxon>
    </lineage>
</organism>
<dbReference type="EMBL" id="JH598070">
    <property type="status" value="NOT_ANNOTATED_CDS"/>
    <property type="molecule type" value="Genomic_DNA"/>
</dbReference>
<dbReference type="AlphaFoldDB" id="M4BAJ9"/>
<dbReference type="EnsemblProtists" id="HpaT803309">
    <property type="protein sequence ID" value="HpaP803309"/>
    <property type="gene ID" value="HpaG803309"/>
</dbReference>
<evidence type="ECO:0000259" key="1">
    <source>
        <dbReference type="Pfam" id="PF04049"/>
    </source>
</evidence>
<dbReference type="InterPro" id="IPR011990">
    <property type="entry name" value="TPR-like_helical_dom_sf"/>
</dbReference>
<dbReference type="Gene3D" id="1.25.40.10">
    <property type="entry name" value="Tetratricopeptide repeat domain"/>
    <property type="match status" value="1"/>
</dbReference>
<sequence length="130" mass="14737">MATEPAVIAAQLRVAVGDLRVRGLTKATQFAAELLLGIGDAAASHKSSQKSWKDDTNTDEFEDWAEADRYEAARTCFDMGEYLRAHHFLSLSTERCVGTCRSQTHKTHFLRNYSLFLVRKRPDYLLNIEL</sequence>
<dbReference type="InParanoid" id="M4BAJ9"/>
<proteinExistence type="predicted"/>
<protein>
    <recommendedName>
        <fullName evidence="1">Cdc23 domain-containing protein</fullName>
    </recommendedName>
</protein>
<dbReference type="Proteomes" id="UP000011713">
    <property type="component" value="Unassembled WGS sequence"/>
</dbReference>